<accession>A0ABY0HD06</accession>
<reference evidence="2 3" key="1">
    <citation type="submission" date="2018-06" db="EMBL/GenBank/DDBJ databases">
        <title>Complete Genomes of Monosporascus.</title>
        <authorList>
            <person name="Robinson A.J."/>
            <person name="Natvig D.O."/>
        </authorList>
    </citation>
    <scope>NUCLEOTIDE SEQUENCE [LARGE SCALE GENOMIC DNA]</scope>
    <source>
        <strain evidence="2 3">CBS 609.92</strain>
    </source>
</reference>
<dbReference type="PANTHER" id="PTHR38166:SF1">
    <property type="entry name" value="C2H2-TYPE DOMAIN-CONTAINING PROTEIN"/>
    <property type="match status" value="1"/>
</dbReference>
<sequence length="273" mass="31123">MARHTLPPQCPRCWEAFKSEAFRDAHLQRDPPCQKQDNDTLLDGFSKAQEKQLRSRKKPDVNMTDEDKWREIYHILFPEDDLETIPSPYYDEIMCGYGGLRSSPVHPEHFAAFARRELPCFVRRELGILFQEDFRDIGKGDQPRIQDLVLRLLPRLIDLYEQSTRDVVETSKESSAQCTLSPRQVAAKQTATSRQTVEFGPTHFPQQTDDGLRCPSDDNTQSASWRGIASTTSDAVLLDIDFDWDAQLGGLFTTPAPIQAYAAQRQPGPVERP</sequence>
<evidence type="ECO:0000256" key="1">
    <source>
        <dbReference type="SAM" id="MobiDB-lite"/>
    </source>
</evidence>
<feature type="compositionally biased region" description="Polar residues" evidence="1">
    <location>
        <begin position="217"/>
        <end position="226"/>
    </location>
</feature>
<evidence type="ECO:0008006" key="4">
    <source>
        <dbReference type="Google" id="ProtNLM"/>
    </source>
</evidence>
<feature type="region of interest" description="Disordered" evidence="1">
    <location>
        <begin position="27"/>
        <end position="60"/>
    </location>
</feature>
<proteinExistence type="predicted"/>
<name>A0ABY0HD06_9PEZI</name>
<dbReference type="EMBL" id="QJNS01000058">
    <property type="protein sequence ID" value="RYO90309.1"/>
    <property type="molecule type" value="Genomic_DNA"/>
</dbReference>
<gene>
    <name evidence="2" type="ORF">DL762_002748</name>
</gene>
<comment type="caution">
    <text evidence="2">The sequence shown here is derived from an EMBL/GenBank/DDBJ whole genome shotgun (WGS) entry which is preliminary data.</text>
</comment>
<dbReference type="Proteomes" id="UP000294003">
    <property type="component" value="Unassembled WGS sequence"/>
</dbReference>
<evidence type="ECO:0000313" key="3">
    <source>
        <dbReference type="Proteomes" id="UP000294003"/>
    </source>
</evidence>
<keyword evidence="3" id="KW-1185">Reference proteome</keyword>
<dbReference type="PANTHER" id="PTHR38166">
    <property type="entry name" value="C2H2-TYPE DOMAIN-CONTAINING PROTEIN-RELATED"/>
    <property type="match status" value="1"/>
</dbReference>
<protein>
    <recommendedName>
        <fullName evidence="4">Restriction of telomere capping protein 4</fullName>
    </recommendedName>
</protein>
<organism evidence="2 3">
    <name type="scientific">Monosporascus cannonballus</name>
    <dbReference type="NCBI Taxonomy" id="155416"/>
    <lineage>
        <taxon>Eukaryota</taxon>
        <taxon>Fungi</taxon>
        <taxon>Dikarya</taxon>
        <taxon>Ascomycota</taxon>
        <taxon>Pezizomycotina</taxon>
        <taxon>Sordariomycetes</taxon>
        <taxon>Xylariomycetidae</taxon>
        <taxon>Xylariales</taxon>
        <taxon>Xylariales incertae sedis</taxon>
        <taxon>Monosporascus</taxon>
    </lineage>
</organism>
<evidence type="ECO:0000313" key="2">
    <source>
        <dbReference type="EMBL" id="RYO90309.1"/>
    </source>
</evidence>
<feature type="region of interest" description="Disordered" evidence="1">
    <location>
        <begin position="191"/>
        <end position="226"/>
    </location>
</feature>